<gene>
    <name evidence="2" type="ORF">AYI68_g1429</name>
</gene>
<name>A0A1R0H5C3_9FUNG</name>
<reference evidence="2 3" key="1">
    <citation type="journal article" date="2016" name="Mol. Biol. Evol.">
        <title>Genome-Wide Survey of Gut Fungi (Harpellales) Reveals the First Horizontally Transferred Ubiquitin Gene from a Mosquito Host.</title>
        <authorList>
            <person name="Wang Y."/>
            <person name="White M.M."/>
            <person name="Kvist S."/>
            <person name="Moncalvo J.M."/>
        </authorList>
    </citation>
    <scope>NUCLEOTIDE SEQUENCE [LARGE SCALE GENOMIC DNA]</scope>
    <source>
        <strain evidence="2 3">ALG-7-W6</strain>
    </source>
</reference>
<proteinExistence type="predicted"/>
<feature type="region of interest" description="Disordered" evidence="1">
    <location>
        <begin position="1"/>
        <end position="26"/>
    </location>
</feature>
<dbReference type="AlphaFoldDB" id="A0A1R0H5C3"/>
<keyword evidence="3" id="KW-1185">Reference proteome</keyword>
<organism evidence="2 3">
    <name type="scientific">Smittium mucronatum</name>
    <dbReference type="NCBI Taxonomy" id="133383"/>
    <lineage>
        <taxon>Eukaryota</taxon>
        <taxon>Fungi</taxon>
        <taxon>Fungi incertae sedis</taxon>
        <taxon>Zoopagomycota</taxon>
        <taxon>Kickxellomycotina</taxon>
        <taxon>Harpellomycetes</taxon>
        <taxon>Harpellales</taxon>
        <taxon>Legeriomycetaceae</taxon>
        <taxon>Smittium</taxon>
    </lineage>
</organism>
<evidence type="ECO:0000256" key="1">
    <source>
        <dbReference type="SAM" id="MobiDB-lite"/>
    </source>
</evidence>
<evidence type="ECO:0000313" key="2">
    <source>
        <dbReference type="EMBL" id="OLY84412.1"/>
    </source>
</evidence>
<accession>A0A1R0H5C3</accession>
<comment type="caution">
    <text evidence="2">The sequence shown here is derived from an EMBL/GenBank/DDBJ whole genome shotgun (WGS) entry which is preliminary data.</text>
</comment>
<evidence type="ECO:0000313" key="3">
    <source>
        <dbReference type="Proteomes" id="UP000187455"/>
    </source>
</evidence>
<protein>
    <submittedName>
        <fullName evidence="2">Uncharacterized protein</fullName>
    </submittedName>
</protein>
<dbReference type="Proteomes" id="UP000187455">
    <property type="component" value="Unassembled WGS sequence"/>
</dbReference>
<sequence>MKVFRKANSHSKDNNENPDPTEDFDKIGIYPPFHPLQKFLTHQPTIKIPNFNDIDLVGTNFEVKKNLVSRYPQDFHASDPFIDSVLISEYHDICDNPSSIRNSEPHKPNKHQLENMGTMDNPVFLYDSVSISDSLSSQEFNNVELHKYSEFNELKSDFYDVLHLGNIEPASPEKSPNSQLLSNSKSQKEITNGLILSTNDENDYVEFSECNHSISSHHQNLTFDSIHENFHNEKIGKQRSIEEIYFLPKSENPPSLNLESPKIDFDLSFQGIHPKNLAHDLDSRLSGLNKIIDDSDLFFEPSIISTNSKTQIPPNTELHKTSEITDNAILKNLDLGLVANTDIALRNDQATNVVVKSSSVDPFAPNFTAENIKIEKFKTHPEPEILNMVDSEFFVRLDSAFEHGIKIKKSGSYNSKEYATFKPKLTKSTSENKSISGKFSYLKLHRRTISSYFNLSNISLSFPNPTTFFSPKLPNSNDSRDRTHNVCVTTTTITRI</sequence>
<dbReference type="EMBL" id="LSSL01000506">
    <property type="protein sequence ID" value="OLY84412.1"/>
    <property type="molecule type" value="Genomic_DNA"/>
</dbReference>